<dbReference type="Gene3D" id="3.40.50.1970">
    <property type="match status" value="1"/>
</dbReference>
<dbReference type="Pfam" id="PF25137">
    <property type="entry name" value="ADH_Fe_C"/>
    <property type="match status" value="1"/>
</dbReference>
<dbReference type="InterPro" id="IPR001670">
    <property type="entry name" value="ADH_Fe/GldA"/>
</dbReference>
<evidence type="ECO:0000259" key="3">
    <source>
        <dbReference type="Pfam" id="PF25137"/>
    </source>
</evidence>
<sequence length="414" mass="44271">MANTPNSDGETYRPAYTSGYPHISFGLPFPQACSKHITTTFAASRVYIIASASLSKNTSYVKQLQDALGEKVVGTRYGMKPHTLWSEILEVCADAKGVRADLIVTLGAGSLTDGAKVIALAMANDAATFADLDKLHSGDDWSQQRTDVRPPTVSIISIPTSLSGGEYSFLGGATNDENHRKYGFGHPTKGPALVILDPQLTTSTPEHIWLQSGVRALDHCVEGFCSLNSTEASDAIAAKGLRLLVPGLLKTKADPADLKARFDCQMAVIEAMSVVFQHGVSMGASHGIGHQLGPMGVGHGETSCILLPAVCKYNVSANGVKQRKVLEILWEDESVVKLLEGRGLRRQSGDLGDVLDAIISSLGMPRSLKAVGVEGEEKLDRLAENALHDRWCATNPRPLTSQAQVLEILEMVKG</sequence>
<protein>
    <recommendedName>
        <fullName evidence="6">Alcohol dehydrogenase iron-type/glycerol dehydrogenase GldA domain-containing protein</fullName>
    </recommendedName>
</protein>
<dbReference type="SUPFAM" id="SSF56796">
    <property type="entry name" value="Dehydroquinate synthase-like"/>
    <property type="match status" value="1"/>
</dbReference>
<dbReference type="InterPro" id="IPR056798">
    <property type="entry name" value="ADH_Fe_C"/>
</dbReference>
<feature type="domain" description="Fe-containing alcohol dehydrogenase-like C-terminal" evidence="3">
    <location>
        <begin position="211"/>
        <end position="410"/>
    </location>
</feature>
<evidence type="ECO:0008006" key="6">
    <source>
        <dbReference type="Google" id="ProtNLM"/>
    </source>
</evidence>
<dbReference type="PANTHER" id="PTHR11496">
    <property type="entry name" value="ALCOHOL DEHYDROGENASE"/>
    <property type="match status" value="1"/>
</dbReference>
<dbReference type="EMBL" id="JAXOVC010000006">
    <property type="protein sequence ID" value="KAK4500566.1"/>
    <property type="molecule type" value="Genomic_DNA"/>
</dbReference>
<evidence type="ECO:0000313" key="4">
    <source>
        <dbReference type="EMBL" id="KAK4500566.1"/>
    </source>
</evidence>
<name>A0ABR0EGD3_ZASCE</name>
<feature type="domain" description="Alcohol dehydrogenase iron-type/glycerol dehydrogenase GldA" evidence="2">
    <location>
        <begin position="39"/>
        <end position="198"/>
    </location>
</feature>
<proteinExistence type="predicted"/>
<gene>
    <name evidence="4" type="ORF">PRZ48_008755</name>
</gene>
<reference evidence="4 5" key="1">
    <citation type="journal article" date="2023" name="G3 (Bethesda)">
        <title>A chromosome-level genome assembly of Zasmidium syzygii isolated from banana leaves.</title>
        <authorList>
            <person name="van Westerhoven A.C."/>
            <person name="Mehrabi R."/>
            <person name="Talebi R."/>
            <person name="Steentjes M.B.F."/>
            <person name="Corcolon B."/>
            <person name="Chong P.A."/>
            <person name="Kema G.H.J."/>
            <person name="Seidl M.F."/>
        </authorList>
    </citation>
    <scope>NUCLEOTIDE SEQUENCE [LARGE SCALE GENOMIC DNA]</scope>
    <source>
        <strain evidence="4 5">P124</strain>
    </source>
</reference>
<dbReference type="InterPro" id="IPR039697">
    <property type="entry name" value="Alcohol_dehydrogenase_Fe"/>
</dbReference>
<dbReference type="PANTHER" id="PTHR11496:SF107">
    <property type="entry name" value="ALCOHOL DEHYDROGENASE, PUTATIVE (AFU_ORTHOLOGUE AFUA_1G06800)-RELATED"/>
    <property type="match status" value="1"/>
</dbReference>
<dbReference type="Pfam" id="PF00465">
    <property type="entry name" value="Fe-ADH"/>
    <property type="match status" value="1"/>
</dbReference>
<keyword evidence="1" id="KW-0560">Oxidoreductase</keyword>
<dbReference type="CDD" id="cd08192">
    <property type="entry name" value="MAR-like"/>
    <property type="match status" value="1"/>
</dbReference>
<organism evidence="4 5">
    <name type="scientific">Zasmidium cellare</name>
    <name type="common">Wine cellar mold</name>
    <name type="synonym">Racodium cellare</name>
    <dbReference type="NCBI Taxonomy" id="395010"/>
    <lineage>
        <taxon>Eukaryota</taxon>
        <taxon>Fungi</taxon>
        <taxon>Dikarya</taxon>
        <taxon>Ascomycota</taxon>
        <taxon>Pezizomycotina</taxon>
        <taxon>Dothideomycetes</taxon>
        <taxon>Dothideomycetidae</taxon>
        <taxon>Mycosphaerellales</taxon>
        <taxon>Mycosphaerellaceae</taxon>
        <taxon>Zasmidium</taxon>
    </lineage>
</organism>
<evidence type="ECO:0000259" key="2">
    <source>
        <dbReference type="Pfam" id="PF00465"/>
    </source>
</evidence>
<dbReference type="Proteomes" id="UP001305779">
    <property type="component" value="Unassembled WGS sequence"/>
</dbReference>
<dbReference type="Gene3D" id="1.20.1090.10">
    <property type="entry name" value="Dehydroquinate synthase-like - alpha domain"/>
    <property type="match status" value="1"/>
</dbReference>
<keyword evidence="5" id="KW-1185">Reference proteome</keyword>
<accession>A0ABR0EGD3</accession>
<evidence type="ECO:0000256" key="1">
    <source>
        <dbReference type="ARBA" id="ARBA00023002"/>
    </source>
</evidence>
<evidence type="ECO:0000313" key="5">
    <source>
        <dbReference type="Proteomes" id="UP001305779"/>
    </source>
</evidence>
<comment type="caution">
    <text evidence="4">The sequence shown here is derived from an EMBL/GenBank/DDBJ whole genome shotgun (WGS) entry which is preliminary data.</text>
</comment>